<feature type="compositionally biased region" description="Polar residues" evidence="15">
    <location>
        <begin position="461"/>
        <end position="471"/>
    </location>
</feature>
<feature type="domain" description="SET" evidence="16">
    <location>
        <begin position="106"/>
        <end position="220"/>
    </location>
</feature>
<name>A0A9P4IIW5_9PEZI</name>
<keyword evidence="8" id="KW-0808">Transferase</keyword>
<sequence length="580" mass="64826">KGGLTLAQLASHDDLITDALVDQVYFWARIRKNRARYSSSRGLNEDTIAKVLQDKVVLAEDIPTATADLLEVPGIKKYYNRLATPADREHFQRHLRKYVSIYMPDCPFEVNTTNRYDISMQEASVTTTKAIKKNHEIKYLTGIQVAMTKEEEDTLDLNRTDFSIVMSSRKKTPSLFLGPARFANHDCNANAKLTTTGANGMKVIAVRDIAVGEEITVTYGEDYFGDDNCECLCRTCEKYRRNGWGPVVKDEEKDEEEGDKDEETKGKTRSKGKSNVAAREATPASVEGETDSPYGFRKKRNISSSTTPDPASTPSIPKIKTERSASNLSTVMYAESTDAEADPAIPFNFVASRVGRRKSLRRGLLSSKTSVSDTGSSSTPGGPLSASVLRSRRSTAATSIEMDSKGVGSAPKRGLRPWKSLADLKEERLRETDSDLSDLDSRFDLDDTTSSVIERRRVPRTRSQSKLGSSPSPIPTIEPGDGSTAYSRQPNDYTLTPALLSTPYSRWVVCRNEACCANFVQHEAYLTRANCPRCERHSKLYGYAWPKTAKVSKHDTEERVLDHREIHRFIWPDEEKLEKR</sequence>
<evidence type="ECO:0000256" key="6">
    <source>
        <dbReference type="ARBA" id="ARBA00022454"/>
    </source>
</evidence>
<evidence type="ECO:0000256" key="7">
    <source>
        <dbReference type="ARBA" id="ARBA00022603"/>
    </source>
</evidence>
<dbReference type="PROSITE" id="PS50280">
    <property type="entry name" value="SET"/>
    <property type="match status" value="1"/>
</dbReference>
<dbReference type="OrthoDB" id="6627536at2759"/>
<keyword evidence="6" id="KW-0158">Chromosome</keyword>
<dbReference type="EMBL" id="ML978124">
    <property type="protein sequence ID" value="KAF2100447.1"/>
    <property type="molecule type" value="Genomic_DNA"/>
</dbReference>
<feature type="compositionally biased region" description="Low complexity" evidence="15">
    <location>
        <begin position="362"/>
        <end position="387"/>
    </location>
</feature>
<accession>A0A9P4IIW5</accession>
<feature type="region of interest" description="Disordered" evidence="15">
    <location>
        <begin position="250"/>
        <end position="323"/>
    </location>
</feature>
<comment type="function">
    <text evidence="1">Histone methyltransferase that trimethylates 'Lys-20' of histone H4 to form H4K20me3.</text>
</comment>
<keyword evidence="7" id="KW-0489">Methyltransferase</keyword>
<feature type="non-terminal residue" evidence="17">
    <location>
        <position position="1"/>
    </location>
</feature>
<evidence type="ECO:0000256" key="2">
    <source>
        <dbReference type="ARBA" id="ARBA00004123"/>
    </source>
</evidence>
<dbReference type="InterPro" id="IPR039977">
    <property type="entry name" value="Suv4-20/Set9"/>
</dbReference>
<dbReference type="CDD" id="cd10524">
    <property type="entry name" value="SET_Suv4-20-like"/>
    <property type="match status" value="1"/>
</dbReference>
<evidence type="ECO:0000256" key="3">
    <source>
        <dbReference type="ARBA" id="ARBA00004286"/>
    </source>
</evidence>
<evidence type="ECO:0000259" key="16">
    <source>
        <dbReference type="PROSITE" id="PS50280"/>
    </source>
</evidence>
<dbReference type="Proteomes" id="UP000799772">
    <property type="component" value="Unassembled WGS sequence"/>
</dbReference>
<keyword evidence="18" id="KW-1185">Reference proteome</keyword>
<organism evidence="17 18">
    <name type="scientific">Rhizodiscina lignyota</name>
    <dbReference type="NCBI Taxonomy" id="1504668"/>
    <lineage>
        <taxon>Eukaryota</taxon>
        <taxon>Fungi</taxon>
        <taxon>Dikarya</taxon>
        <taxon>Ascomycota</taxon>
        <taxon>Pezizomycotina</taxon>
        <taxon>Dothideomycetes</taxon>
        <taxon>Pleosporomycetidae</taxon>
        <taxon>Aulographales</taxon>
        <taxon>Rhizodiscinaceae</taxon>
        <taxon>Rhizodiscina</taxon>
    </lineage>
</organism>
<keyword evidence="10" id="KW-0156">Chromatin regulator</keyword>
<evidence type="ECO:0000256" key="9">
    <source>
        <dbReference type="ARBA" id="ARBA00022691"/>
    </source>
</evidence>
<dbReference type="InterPro" id="IPR025783">
    <property type="entry name" value="Set9_fungi"/>
</dbReference>
<dbReference type="EC" id="2.1.1.372" evidence="12"/>
<protein>
    <recommendedName>
        <fullName evidence="5">Histone-lysine N-methyltransferase SET9</fullName>
        <ecNumber evidence="12">2.1.1.372</ecNumber>
    </recommendedName>
    <alternativeName>
        <fullName evidence="4">Histone-lysine N-methyltransferase set9</fullName>
    </alternativeName>
    <alternativeName>
        <fullName evidence="13">SET domain protein 9</fullName>
    </alternativeName>
</protein>
<evidence type="ECO:0000256" key="8">
    <source>
        <dbReference type="ARBA" id="ARBA00022679"/>
    </source>
</evidence>
<evidence type="ECO:0000256" key="11">
    <source>
        <dbReference type="ARBA" id="ARBA00023242"/>
    </source>
</evidence>
<dbReference type="InterPro" id="IPR001214">
    <property type="entry name" value="SET_dom"/>
</dbReference>
<dbReference type="PANTHER" id="PTHR12977:SF4">
    <property type="entry name" value="HISTONE-LYSINE N-METHYLTRANSFERASE KMT5B"/>
    <property type="match status" value="1"/>
</dbReference>
<evidence type="ECO:0000256" key="14">
    <source>
        <dbReference type="ARBA" id="ARBA00048081"/>
    </source>
</evidence>
<feature type="compositionally biased region" description="Low complexity" evidence="15">
    <location>
        <begin position="303"/>
        <end position="315"/>
    </location>
</feature>
<dbReference type="AlphaFoldDB" id="A0A9P4IIW5"/>
<dbReference type="Gene3D" id="1.10.10.1700">
    <property type="entry name" value="Histone-lysine N-methyltransferase"/>
    <property type="match status" value="1"/>
</dbReference>
<feature type="compositionally biased region" description="Acidic residues" evidence="15">
    <location>
        <begin position="252"/>
        <end position="261"/>
    </location>
</feature>
<dbReference type="GO" id="GO:0005694">
    <property type="term" value="C:chromosome"/>
    <property type="evidence" value="ECO:0007669"/>
    <property type="project" value="UniProtKB-SubCell"/>
</dbReference>
<feature type="region of interest" description="Disordered" evidence="15">
    <location>
        <begin position="358"/>
        <end position="415"/>
    </location>
</feature>
<keyword evidence="9" id="KW-0949">S-adenosyl-L-methionine</keyword>
<dbReference type="InterPro" id="IPR046341">
    <property type="entry name" value="SET_dom_sf"/>
</dbReference>
<dbReference type="PROSITE" id="PS51567">
    <property type="entry name" value="SAM_MT43_SUVAR420_1"/>
    <property type="match status" value="1"/>
</dbReference>
<comment type="subcellular location">
    <subcellularLocation>
        <location evidence="3">Chromosome</location>
    </subcellularLocation>
    <subcellularLocation>
        <location evidence="2">Nucleus</location>
    </subcellularLocation>
</comment>
<dbReference type="GO" id="GO:0005634">
    <property type="term" value="C:nucleus"/>
    <property type="evidence" value="ECO:0007669"/>
    <property type="project" value="UniProtKB-SubCell"/>
</dbReference>
<evidence type="ECO:0000313" key="18">
    <source>
        <dbReference type="Proteomes" id="UP000799772"/>
    </source>
</evidence>
<evidence type="ECO:0000256" key="5">
    <source>
        <dbReference type="ARBA" id="ARBA00015413"/>
    </source>
</evidence>
<evidence type="ECO:0000256" key="12">
    <source>
        <dbReference type="ARBA" id="ARBA00024057"/>
    </source>
</evidence>
<dbReference type="Pfam" id="PF00856">
    <property type="entry name" value="SET"/>
    <property type="match status" value="1"/>
</dbReference>
<gene>
    <name evidence="17" type="ORF">NA57DRAFT_27515</name>
</gene>
<dbReference type="SMART" id="SM00317">
    <property type="entry name" value="SET"/>
    <property type="match status" value="1"/>
</dbReference>
<dbReference type="PANTHER" id="PTHR12977">
    <property type="entry name" value="SUPPRESSOR OF VARIEGATION 4-20-RELATED"/>
    <property type="match status" value="1"/>
</dbReference>
<feature type="region of interest" description="Disordered" evidence="15">
    <location>
        <begin position="454"/>
        <end position="488"/>
    </location>
</feature>
<dbReference type="Gene3D" id="2.170.270.10">
    <property type="entry name" value="SET domain"/>
    <property type="match status" value="1"/>
</dbReference>
<proteinExistence type="predicted"/>
<comment type="caution">
    <text evidence="17">The sequence shown here is derived from an EMBL/GenBank/DDBJ whole genome shotgun (WGS) entry which is preliminary data.</text>
</comment>
<reference evidence="17" key="1">
    <citation type="journal article" date="2020" name="Stud. Mycol.">
        <title>101 Dothideomycetes genomes: a test case for predicting lifestyles and emergence of pathogens.</title>
        <authorList>
            <person name="Haridas S."/>
            <person name="Albert R."/>
            <person name="Binder M."/>
            <person name="Bloem J."/>
            <person name="Labutti K."/>
            <person name="Salamov A."/>
            <person name="Andreopoulos B."/>
            <person name="Baker S."/>
            <person name="Barry K."/>
            <person name="Bills G."/>
            <person name="Bluhm B."/>
            <person name="Cannon C."/>
            <person name="Castanera R."/>
            <person name="Culley D."/>
            <person name="Daum C."/>
            <person name="Ezra D."/>
            <person name="Gonzalez J."/>
            <person name="Henrissat B."/>
            <person name="Kuo A."/>
            <person name="Liang C."/>
            <person name="Lipzen A."/>
            <person name="Lutzoni F."/>
            <person name="Magnuson J."/>
            <person name="Mondo S."/>
            <person name="Nolan M."/>
            <person name="Ohm R."/>
            <person name="Pangilinan J."/>
            <person name="Park H.-J."/>
            <person name="Ramirez L."/>
            <person name="Alfaro M."/>
            <person name="Sun H."/>
            <person name="Tritt A."/>
            <person name="Yoshinaga Y."/>
            <person name="Zwiers L.-H."/>
            <person name="Turgeon B."/>
            <person name="Goodwin S."/>
            <person name="Spatafora J."/>
            <person name="Crous P."/>
            <person name="Grigoriev I."/>
        </authorList>
    </citation>
    <scope>NUCLEOTIDE SEQUENCE</scope>
    <source>
        <strain evidence="17">CBS 133067</strain>
    </source>
</reference>
<evidence type="ECO:0000313" key="17">
    <source>
        <dbReference type="EMBL" id="KAF2100447.1"/>
    </source>
</evidence>
<feature type="non-terminal residue" evidence="17">
    <location>
        <position position="580"/>
    </location>
</feature>
<keyword evidence="11" id="KW-0539">Nucleus</keyword>
<dbReference type="GO" id="GO:0140943">
    <property type="term" value="F:histone H4K20 trimethyltransferase activity"/>
    <property type="evidence" value="ECO:0007669"/>
    <property type="project" value="UniProtKB-EC"/>
</dbReference>
<evidence type="ECO:0000256" key="10">
    <source>
        <dbReference type="ARBA" id="ARBA00022853"/>
    </source>
</evidence>
<evidence type="ECO:0000256" key="15">
    <source>
        <dbReference type="SAM" id="MobiDB-lite"/>
    </source>
</evidence>
<evidence type="ECO:0000256" key="1">
    <source>
        <dbReference type="ARBA" id="ARBA00001984"/>
    </source>
</evidence>
<evidence type="ECO:0000256" key="4">
    <source>
        <dbReference type="ARBA" id="ARBA00014232"/>
    </source>
</evidence>
<dbReference type="GO" id="GO:0032259">
    <property type="term" value="P:methylation"/>
    <property type="evidence" value="ECO:0007669"/>
    <property type="project" value="UniProtKB-KW"/>
</dbReference>
<comment type="catalytic activity">
    <reaction evidence="14">
        <text>L-lysyl(20)-[histone H4] + 3 S-adenosyl-L-methionine = N(6),N(6),N(6)-trimethyl-L-lysyl(20)-[histone H4] + 3 S-adenosyl-L-homocysteine + 3 H(+)</text>
        <dbReference type="Rhea" id="RHEA:64456"/>
        <dbReference type="Rhea" id="RHEA-COMP:15554"/>
        <dbReference type="Rhea" id="RHEA-COMP:15998"/>
        <dbReference type="ChEBI" id="CHEBI:15378"/>
        <dbReference type="ChEBI" id="CHEBI:29969"/>
        <dbReference type="ChEBI" id="CHEBI:57856"/>
        <dbReference type="ChEBI" id="CHEBI:59789"/>
        <dbReference type="ChEBI" id="CHEBI:61961"/>
        <dbReference type="EC" id="2.1.1.372"/>
    </reaction>
</comment>
<dbReference type="SUPFAM" id="SSF82199">
    <property type="entry name" value="SET domain"/>
    <property type="match status" value="1"/>
</dbReference>
<evidence type="ECO:0000256" key="13">
    <source>
        <dbReference type="ARBA" id="ARBA00030653"/>
    </source>
</evidence>
<dbReference type="InterPro" id="IPR041938">
    <property type="entry name" value="Hist-Lys_N-MTase_N"/>
</dbReference>